<evidence type="ECO:0000256" key="1">
    <source>
        <dbReference type="ARBA" id="ARBA00006611"/>
    </source>
</evidence>
<dbReference type="Gene3D" id="3.30.450.90">
    <property type="match status" value="1"/>
</dbReference>
<evidence type="ECO:0000313" key="4">
    <source>
        <dbReference type="Proteomes" id="UP000178964"/>
    </source>
</evidence>
<evidence type="ECO:0000259" key="2">
    <source>
        <dbReference type="Pfam" id="PF00437"/>
    </source>
</evidence>
<dbReference type="GO" id="GO:0016887">
    <property type="term" value="F:ATP hydrolysis activity"/>
    <property type="evidence" value="ECO:0007669"/>
    <property type="project" value="InterPro"/>
</dbReference>
<dbReference type="Pfam" id="PF00437">
    <property type="entry name" value="T2SSE"/>
    <property type="match status" value="1"/>
</dbReference>
<dbReference type="GO" id="GO:0005524">
    <property type="term" value="F:ATP binding"/>
    <property type="evidence" value="ECO:0007669"/>
    <property type="project" value="InterPro"/>
</dbReference>
<dbReference type="NCBIfam" id="TIGR01420">
    <property type="entry name" value="pilT_fam"/>
    <property type="match status" value="1"/>
</dbReference>
<proteinExistence type="inferred from homology"/>
<dbReference type="EMBL" id="MEVK01000011">
    <property type="protein sequence ID" value="OGC59648.1"/>
    <property type="molecule type" value="Genomic_DNA"/>
</dbReference>
<dbReference type="PANTHER" id="PTHR30486">
    <property type="entry name" value="TWITCHING MOTILITY PROTEIN PILT"/>
    <property type="match status" value="1"/>
</dbReference>
<protein>
    <submittedName>
        <fullName evidence="3">Type IV pili twitching motility protein PilT</fullName>
    </submittedName>
</protein>
<organism evidence="3 4">
    <name type="scientific">candidate division WWE3 bacterium RIFCSPLOWO2_01_FULL_42_11</name>
    <dbReference type="NCBI Taxonomy" id="1802627"/>
    <lineage>
        <taxon>Bacteria</taxon>
        <taxon>Katanobacteria</taxon>
    </lineage>
</organism>
<dbReference type="CDD" id="cd01131">
    <property type="entry name" value="PilT"/>
    <property type="match status" value="1"/>
</dbReference>
<dbReference type="InterPro" id="IPR050921">
    <property type="entry name" value="T4SS_GSP_E_ATPase"/>
</dbReference>
<feature type="domain" description="Bacterial type II secretion system protein E" evidence="2">
    <location>
        <begin position="4"/>
        <end position="273"/>
    </location>
</feature>
<comment type="similarity">
    <text evidence="1">Belongs to the GSP E family.</text>
</comment>
<reference evidence="3 4" key="1">
    <citation type="journal article" date="2016" name="Nat. Commun.">
        <title>Thousands of microbial genomes shed light on interconnected biogeochemical processes in an aquifer system.</title>
        <authorList>
            <person name="Anantharaman K."/>
            <person name="Brown C.T."/>
            <person name="Hug L.A."/>
            <person name="Sharon I."/>
            <person name="Castelle C.J."/>
            <person name="Probst A.J."/>
            <person name="Thomas B.C."/>
            <person name="Singh A."/>
            <person name="Wilkins M.J."/>
            <person name="Karaoz U."/>
            <person name="Brodie E.L."/>
            <person name="Williams K.H."/>
            <person name="Hubbard S.S."/>
            <person name="Banfield J.F."/>
        </authorList>
    </citation>
    <scope>NUCLEOTIDE SEQUENCE [LARGE SCALE GENOMIC DNA]</scope>
</reference>
<name>A0A1F4VRP8_UNCKA</name>
<dbReference type="SUPFAM" id="SSF52540">
    <property type="entry name" value="P-loop containing nucleoside triphosphate hydrolases"/>
    <property type="match status" value="1"/>
</dbReference>
<gene>
    <name evidence="3" type="ORF">A3A70_01670</name>
</gene>
<dbReference type="InterPro" id="IPR001482">
    <property type="entry name" value="T2SS/T4SS_dom"/>
</dbReference>
<accession>A0A1F4VRP8</accession>
<dbReference type="InterPro" id="IPR006321">
    <property type="entry name" value="PilT/PilU"/>
</dbReference>
<comment type="caution">
    <text evidence="3">The sequence shown here is derived from an EMBL/GenBank/DDBJ whole genome shotgun (WGS) entry which is preliminary data.</text>
</comment>
<dbReference type="Proteomes" id="UP000178964">
    <property type="component" value="Unassembled WGS sequence"/>
</dbReference>
<sequence>MQSLKVLLEQVIHHEASDLHLSFNLPPLLRMDGVLHPLDLPPMTDAEINSLIAEMLPPDGMTVFNSKKEMDFSYALKDQARFRVNIYTQQGHPAVAMRLIPAIIPTLEDLGMPAIVRSFCDLPQGLILVTGPTGQGKSTTLASMVSNINHTRTTHIISIEDPIEYIFTPIKSLIAQREVYHDTLNWEVSLRSILREDPNVVLIGEMRDFETIRSAITIAETGHLVFATLHTNSASQAIDRIIDVFPEEQQRQIRVQLGSILEAVMSQRLLPRIQGGRVAALEIMVATTAVRNLIREGKTQQIDNVIATSAESGMVSLESSLATLVTSGIISEDVAMGATNQPDDLKRVLMGKSLNRI</sequence>
<dbReference type="InterPro" id="IPR027417">
    <property type="entry name" value="P-loop_NTPase"/>
</dbReference>
<dbReference type="STRING" id="1802627.A3A70_01670"/>
<evidence type="ECO:0000313" key="3">
    <source>
        <dbReference type="EMBL" id="OGC59648.1"/>
    </source>
</evidence>
<dbReference type="PANTHER" id="PTHR30486:SF16">
    <property type="entry name" value="TWITCHING MOTILITY PROTEIN PILT"/>
    <property type="match status" value="1"/>
</dbReference>
<dbReference type="Gene3D" id="3.40.50.300">
    <property type="entry name" value="P-loop containing nucleotide triphosphate hydrolases"/>
    <property type="match status" value="1"/>
</dbReference>
<dbReference type="AlphaFoldDB" id="A0A1F4VRP8"/>